<comment type="caution">
    <text evidence="1">The sequence shown here is derived from an EMBL/GenBank/DDBJ whole genome shotgun (WGS) entry which is preliminary data.</text>
</comment>
<dbReference type="Proteomes" id="UP001413721">
    <property type="component" value="Unassembled WGS sequence"/>
</dbReference>
<dbReference type="Gene3D" id="3.40.50.1240">
    <property type="entry name" value="Phosphoglycerate mutase-like"/>
    <property type="match status" value="1"/>
</dbReference>
<proteinExistence type="predicted"/>
<organism evidence="1 2">
    <name type="scientific">Tistrella arctica</name>
    <dbReference type="NCBI Taxonomy" id="3133430"/>
    <lineage>
        <taxon>Bacteria</taxon>
        <taxon>Pseudomonadati</taxon>
        <taxon>Pseudomonadota</taxon>
        <taxon>Alphaproteobacteria</taxon>
        <taxon>Geminicoccales</taxon>
        <taxon>Geminicoccaceae</taxon>
        <taxon>Tistrella</taxon>
    </lineage>
</organism>
<keyword evidence="2" id="KW-1185">Reference proteome</keyword>
<accession>A0ABU9YMJ2</accession>
<name>A0ABU9YMJ2_9PROT</name>
<evidence type="ECO:0000313" key="2">
    <source>
        <dbReference type="Proteomes" id="UP001413721"/>
    </source>
</evidence>
<gene>
    <name evidence="1" type="ORF">WG926_17075</name>
</gene>
<evidence type="ECO:0000313" key="1">
    <source>
        <dbReference type="EMBL" id="MEN2990034.1"/>
    </source>
</evidence>
<dbReference type="EMBL" id="JBBKTW010000006">
    <property type="protein sequence ID" value="MEN2990034.1"/>
    <property type="molecule type" value="Genomic_DNA"/>
</dbReference>
<dbReference type="InterPro" id="IPR029033">
    <property type="entry name" value="His_PPase_superfam"/>
</dbReference>
<reference evidence="1 2" key="1">
    <citation type="submission" date="2024-03" db="EMBL/GenBank/DDBJ databases">
        <title>High-quality draft genome sequencing of Tistrella sp. BH-R2-4.</title>
        <authorList>
            <person name="Dong C."/>
        </authorList>
    </citation>
    <scope>NUCLEOTIDE SEQUENCE [LARGE SCALE GENOMIC DNA]</scope>
    <source>
        <strain evidence="1 2">BH-R2-4</strain>
    </source>
</reference>
<dbReference type="SUPFAM" id="SSF53254">
    <property type="entry name" value="Phosphoglycerate mutase-like"/>
    <property type="match status" value="1"/>
</dbReference>
<dbReference type="RefSeq" id="WP_345937879.1">
    <property type="nucleotide sequence ID" value="NZ_JBBKTW010000006.1"/>
</dbReference>
<protein>
    <submittedName>
        <fullName evidence="1">Histidine phosphatase family protein</fullName>
    </submittedName>
</protein>
<sequence length="215" mass="22501">MARTQDGAPAALMMHGFLVALGLLVAFGQAEARAQDRAQMPVTTDMVTTDMAAMAALLARPAHAALMRHATAPGTGDPDHFRLDDCATQRNLSDQGRTEATATGRRLAAAGITTATVLTSRWCRATETARLLDLGPALPFPPLDSFFGDLGRADAAATAIRDRIAGRQADDPPLIMVSHQVNITAVTGIFPASGEIVVVEVTPDGGAIPLARIRP</sequence>